<keyword evidence="9 12" id="KW-0675">Receptor</keyword>
<evidence type="ECO:0000256" key="13">
    <source>
        <dbReference type="SAM" id="Phobius"/>
    </source>
</evidence>
<dbReference type="AlphaFoldDB" id="A0A9Q0XKM5"/>
<keyword evidence="8 12" id="KW-0472">Membrane</keyword>
<dbReference type="PANTHER" id="PTHR11394:SF47">
    <property type="entry name" value="TASTE RECEPTOR TYPE 2 MEMBER 40"/>
    <property type="match status" value="1"/>
</dbReference>
<organism evidence="14 15">
    <name type="scientific">Phrynocephalus forsythii</name>
    <dbReference type="NCBI Taxonomy" id="171643"/>
    <lineage>
        <taxon>Eukaryota</taxon>
        <taxon>Metazoa</taxon>
        <taxon>Chordata</taxon>
        <taxon>Craniata</taxon>
        <taxon>Vertebrata</taxon>
        <taxon>Euteleostomi</taxon>
        <taxon>Lepidosauria</taxon>
        <taxon>Squamata</taxon>
        <taxon>Bifurcata</taxon>
        <taxon>Unidentata</taxon>
        <taxon>Episquamata</taxon>
        <taxon>Toxicofera</taxon>
        <taxon>Iguania</taxon>
        <taxon>Acrodonta</taxon>
        <taxon>Agamidae</taxon>
        <taxon>Agaminae</taxon>
        <taxon>Phrynocephalus</taxon>
    </lineage>
</organism>
<evidence type="ECO:0000256" key="7">
    <source>
        <dbReference type="ARBA" id="ARBA00023040"/>
    </source>
</evidence>
<keyword evidence="6 13" id="KW-1133">Transmembrane helix</keyword>
<feature type="transmembrane region" description="Helical" evidence="13">
    <location>
        <begin position="181"/>
        <end position="210"/>
    </location>
</feature>
<dbReference type="GO" id="GO:0033038">
    <property type="term" value="F:bitter taste receptor activity"/>
    <property type="evidence" value="ECO:0007669"/>
    <property type="project" value="InterPro"/>
</dbReference>
<comment type="caution">
    <text evidence="14">The sequence shown here is derived from an EMBL/GenBank/DDBJ whole genome shotgun (WGS) entry which is preliminary data.</text>
</comment>
<keyword evidence="3 12" id="KW-0919">Taste</keyword>
<dbReference type="OrthoDB" id="9044065at2759"/>
<dbReference type="FunFam" id="1.20.1070.10:FF:000055">
    <property type="entry name" value="Taste receptor type 2"/>
    <property type="match status" value="1"/>
</dbReference>
<protein>
    <recommendedName>
        <fullName evidence="12">Taste receptor type 2</fullName>
    </recommendedName>
</protein>
<accession>A0A9Q0XKM5</accession>
<dbReference type="EMBL" id="JAPFRF010000011">
    <property type="protein sequence ID" value="KAJ7316675.1"/>
    <property type="molecule type" value="Genomic_DNA"/>
</dbReference>
<evidence type="ECO:0000256" key="10">
    <source>
        <dbReference type="ARBA" id="ARBA00023224"/>
    </source>
</evidence>
<evidence type="ECO:0000256" key="4">
    <source>
        <dbReference type="ARBA" id="ARBA00022606"/>
    </source>
</evidence>
<evidence type="ECO:0000256" key="5">
    <source>
        <dbReference type="ARBA" id="ARBA00022692"/>
    </source>
</evidence>
<dbReference type="PANTHER" id="PTHR11394">
    <property type="entry name" value="TASTE RECEPTOR TYPE 2"/>
    <property type="match status" value="1"/>
</dbReference>
<feature type="transmembrane region" description="Helical" evidence="13">
    <location>
        <begin position="231"/>
        <end position="251"/>
    </location>
</feature>
<dbReference type="GO" id="GO:0016020">
    <property type="term" value="C:membrane"/>
    <property type="evidence" value="ECO:0007669"/>
    <property type="project" value="UniProtKB-SubCell"/>
</dbReference>
<dbReference type="GO" id="GO:0004930">
    <property type="term" value="F:G protein-coupled receptor activity"/>
    <property type="evidence" value="ECO:0007669"/>
    <property type="project" value="UniProtKB-KW"/>
</dbReference>
<evidence type="ECO:0000256" key="9">
    <source>
        <dbReference type="ARBA" id="ARBA00023170"/>
    </source>
</evidence>
<feature type="transmembrane region" description="Helical" evidence="13">
    <location>
        <begin position="128"/>
        <end position="149"/>
    </location>
</feature>
<evidence type="ECO:0000256" key="12">
    <source>
        <dbReference type="RuleBase" id="RU004424"/>
    </source>
</evidence>
<proteinExistence type="inferred from homology"/>
<feature type="transmembrane region" description="Helical" evidence="13">
    <location>
        <begin position="263"/>
        <end position="283"/>
    </location>
</feature>
<keyword evidence="10 12" id="KW-0807">Transducer</keyword>
<feature type="transmembrane region" description="Helical" evidence="13">
    <location>
        <begin position="87"/>
        <end position="108"/>
    </location>
</feature>
<sequence>MPSSQIFAVLVAVIDLALGGLISNGFIITMIIREWTKSKSLTASKQLLLSMDISNLLATVLLTPFYVDDFIMANMTSNLILQKFFPVSVLLIISRFWLTGCLCVFYCIKIVNSTHSFFLWCKLRISQLTPRVLVGSLVFAFAVSFFVFLHECPEHQSNATAIAIIGTHGKSMKDTVDFFRLFFLAIGSGGPFLVVLICSVLVVVSFCTHARRMTSTESSLKNPQTEAHIKAAKTVLSLLFLYVSFLVSQFLSLTIELRGFDRLAISAVMMVYSPVQASILLLGNPKLKQAVVQRLLRTKH</sequence>
<name>A0A9Q0XKM5_9SAUR</name>
<evidence type="ECO:0000256" key="11">
    <source>
        <dbReference type="RuleBase" id="RU004423"/>
    </source>
</evidence>
<feature type="transmembrane region" description="Helical" evidence="13">
    <location>
        <begin position="47"/>
        <end position="67"/>
    </location>
</feature>
<evidence type="ECO:0000256" key="1">
    <source>
        <dbReference type="ARBA" id="ARBA00004141"/>
    </source>
</evidence>
<dbReference type="Pfam" id="PF05296">
    <property type="entry name" value="TAS2R"/>
    <property type="match status" value="1"/>
</dbReference>
<dbReference type="SUPFAM" id="SSF81321">
    <property type="entry name" value="Family A G protein-coupled receptor-like"/>
    <property type="match status" value="1"/>
</dbReference>
<evidence type="ECO:0000313" key="14">
    <source>
        <dbReference type="EMBL" id="KAJ7316675.1"/>
    </source>
</evidence>
<keyword evidence="15" id="KW-1185">Reference proteome</keyword>
<evidence type="ECO:0000256" key="3">
    <source>
        <dbReference type="ARBA" id="ARBA00022480"/>
    </source>
</evidence>
<keyword evidence="5 12" id="KW-0812">Transmembrane</keyword>
<evidence type="ECO:0000313" key="15">
    <source>
        <dbReference type="Proteomes" id="UP001142489"/>
    </source>
</evidence>
<gene>
    <name evidence="14" type="ORF">JRQ81_002837</name>
</gene>
<keyword evidence="7 12" id="KW-0297">G-protein coupled receptor</keyword>
<evidence type="ECO:0000256" key="2">
    <source>
        <dbReference type="ARBA" id="ARBA00007376"/>
    </source>
</evidence>
<keyword evidence="4 12" id="KW-0716">Sensory transduction</keyword>
<evidence type="ECO:0000256" key="6">
    <source>
        <dbReference type="ARBA" id="ARBA00022989"/>
    </source>
</evidence>
<feature type="transmembrane region" description="Helical" evidence="13">
    <location>
        <begin position="6"/>
        <end position="27"/>
    </location>
</feature>
<comment type="similarity">
    <text evidence="2 11">Belongs to the G-protein coupled receptor T2R family.</text>
</comment>
<evidence type="ECO:0000256" key="8">
    <source>
        <dbReference type="ARBA" id="ARBA00023136"/>
    </source>
</evidence>
<comment type="subcellular location">
    <subcellularLocation>
        <location evidence="1 12">Membrane</location>
        <topology evidence="1 12">Multi-pass membrane protein</topology>
    </subcellularLocation>
</comment>
<dbReference type="Proteomes" id="UP001142489">
    <property type="component" value="Unassembled WGS sequence"/>
</dbReference>
<dbReference type="InterPro" id="IPR007960">
    <property type="entry name" value="TAS2R"/>
</dbReference>
<reference evidence="14" key="1">
    <citation type="journal article" date="2023" name="DNA Res.">
        <title>Chromosome-level genome assembly of Phrynocephalus forsythii using third-generation DNA sequencing and Hi-C analysis.</title>
        <authorList>
            <person name="Qi Y."/>
            <person name="Zhao W."/>
            <person name="Zhao Y."/>
            <person name="Niu C."/>
            <person name="Cao S."/>
            <person name="Zhang Y."/>
        </authorList>
    </citation>
    <scope>NUCLEOTIDE SEQUENCE</scope>
    <source>
        <tissue evidence="14">Muscle</tissue>
    </source>
</reference>
<dbReference type="Gene3D" id="1.20.1070.10">
    <property type="entry name" value="Rhodopsin 7-helix transmembrane proteins"/>
    <property type="match status" value="1"/>
</dbReference>